<dbReference type="WBParaSite" id="maker-uti_cns_0003231-snap-gene-0.7-mRNA-1">
    <property type="protein sequence ID" value="maker-uti_cns_0003231-snap-gene-0.7-mRNA-1"/>
    <property type="gene ID" value="maker-uti_cns_0003231-snap-gene-0.7"/>
</dbReference>
<keyword evidence="1" id="KW-0812">Transmembrane</keyword>
<sequence length="178" mass="20302">MQLSQQSLYAHEFACSKRPWQQSVTYFCQKVSYQYGVAVTRQWKLFLFLTLVAFGLCTLGLKDARFDTDFTQFWMSGESQRAWPQFGILIKCLGFISPFIFSSLHFYLILLCLLKSHLTLLSLSLFDLFSSRTSNSNLILSELLFSLVSLFVHNHGAIGINANKSHLISSDLISSHLI</sequence>
<keyword evidence="1" id="KW-0472">Membrane</keyword>
<reference evidence="3" key="1">
    <citation type="submission" date="2016-11" db="UniProtKB">
        <authorList>
            <consortium name="WormBaseParasite"/>
        </authorList>
    </citation>
    <scope>IDENTIFICATION</scope>
</reference>
<dbReference type="AlphaFoldDB" id="A0A1I8GV28"/>
<keyword evidence="1" id="KW-1133">Transmembrane helix</keyword>
<keyword evidence="2" id="KW-1185">Reference proteome</keyword>
<proteinExistence type="predicted"/>
<evidence type="ECO:0000256" key="1">
    <source>
        <dbReference type="SAM" id="Phobius"/>
    </source>
</evidence>
<protein>
    <submittedName>
        <fullName evidence="3">ABC2_membrane domain-containing protein</fullName>
    </submittedName>
</protein>
<name>A0A1I8GV28_9PLAT</name>
<dbReference type="Proteomes" id="UP000095280">
    <property type="component" value="Unplaced"/>
</dbReference>
<feature type="transmembrane region" description="Helical" evidence="1">
    <location>
        <begin position="107"/>
        <end position="126"/>
    </location>
</feature>
<accession>A0A1I8GV28</accession>
<evidence type="ECO:0000313" key="3">
    <source>
        <dbReference type="WBParaSite" id="maker-uti_cns_0003231-snap-gene-0.7-mRNA-1"/>
    </source>
</evidence>
<feature type="transmembrane region" description="Helical" evidence="1">
    <location>
        <begin position="138"/>
        <end position="160"/>
    </location>
</feature>
<evidence type="ECO:0000313" key="2">
    <source>
        <dbReference type="Proteomes" id="UP000095280"/>
    </source>
</evidence>
<feature type="transmembrane region" description="Helical" evidence="1">
    <location>
        <begin position="43"/>
        <end position="61"/>
    </location>
</feature>
<organism evidence="2 3">
    <name type="scientific">Macrostomum lignano</name>
    <dbReference type="NCBI Taxonomy" id="282301"/>
    <lineage>
        <taxon>Eukaryota</taxon>
        <taxon>Metazoa</taxon>
        <taxon>Spiralia</taxon>
        <taxon>Lophotrochozoa</taxon>
        <taxon>Platyhelminthes</taxon>
        <taxon>Rhabditophora</taxon>
        <taxon>Macrostomorpha</taxon>
        <taxon>Macrostomida</taxon>
        <taxon>Macrostomidae</taxon>
        <taxon>Macrostomum</taxon>
    </lineage>
</organism>
<feature type="transmembrane region" description="Helical" evidence="1">
    <location>
        <begin position="82"/>
        <end position="101"/>
    </location>
</feature>